<feature type="transmembrane region" description="Helical" evidence="1">
    <location>
        <begin position="171"/>
        <end position="191"/>
    </location>
</feature>
<dbReference type="Proteomes" id="UP000673552">
    <property type="component" value="Unassembled WGS sequence"/>
</dbReference>
<evidence type="ECO:0000313" key="3">
    <source>
        <dbReference type="Proteomes" id="UP000673552"/>
    </source>
</evidence>
<comment type="caution">
    <text evidence="2">The sequence shown here is derived from an EMBL/GenBank/DDBJ whole genome shotgun (WGS) entry which is preliminary data.</text>
</comment>
<keyword evidence="1" id="KW-1133">Transmembrane helix</keyword>
<keyword evidence="1" id="KW-0812">Transmembrane</keyword>
<evidence type="ECO:0008006" key="4">
    <source>
        <dbReference type="Google" id="ProtNLM"/>
    </source>
</evidence>
<dbReference type="OrthoDB" id="273587at2759"/>
<keyword evidence="3" id="KW-1185">Reference proteome</keyword>
<evidence type="ECO:0000256" key="1">
    <source>
        <dbReference type="SAM" id="Phobius"/>
    </source>
</evidence>
<evidence type="ECO:0000313" key="2">
    <source>
        <dbReference type="EMBL" id="KAG5473677.1"/>
    </source>
</evidence>
<feature type="transmembrane region" description="Helical" evidence="1">
    <location>
        <begin position="382"/>
        <end position="403"/>
    </location>
</feature>
<name>A0A836KI50_9TRYP</name>
<feature type="transmembrane region" description="Helical" evidence="1">
    <location>
        <begin position="130"/>
        <end position="151"/>
    </location>
</feature>
<dbReference type="AlphaFoldDB" id="A0A836KI50"/>
<feature type="transmembrane region" description="Helical" evidence="1">
    <location>
        <begin position="506"/>
        <end position="529"/>
    </location>
</feature>
<feature type="transmembrane region" description="Helical" evidence="1">
    <location>
        <begin position="281"/>
        <end position="303"/>
    </location>
</feature>
<feature type="transmembrane region" description="Helical" evidence="1">
    <location>
        <begin position="203"/>
        <end position="222"/>
    </location>
</feature>
<dbReference type="RefSeq" id="XP_067176911.1">
    <property type="nucleotide sequence ID" value="XM_067321816.1"/>
</dbReference>
<accession>A0A836KI50</accession>
<feature type="transmembrane region" description="Helical" evidence="1">
    <location>
        <begin position="341"/>
        <end position="362"/>
    </location>
</feature>
<feature type="transmembrane region" description="Helical" evidence="1">
    <location>
        <begin position="309"/>
        <end position="329"/>
    </location>
</feature>
<protein>
    <recommendedName>
        <fullName evidence="4">Transmembrane protein</fullName>
    </recommendedName>
</protein>
<reference evidence="3" key="2">
    <citation type="journal article" date="2021" name="Sci. Data">
        <title>Chromosome-scale genome sequencing, assembly and annotation of six genomes from subfamily Leishmaniinae.</title>
        <authorList>
            <person name="Almutairi H."/>
            <person name="Urbaniak M.D."/>
            <person name="Bates M.D."/>
            <person name="Jariyapan N."/>
            <person name="Kwakye-Nuako G."/>
            <person name="Thomaz Soccol V."/>
            <person name="Al-Salem W.S."/>
            <person name="Dillon R.J."/>
            <person name="Bates P.A."/>
            <person name="Gatherer D."/>
        </authorList>
    </citation>
    <scope>NUCLEOTIDE SEQUENCE [LARGE SCALE GENOMIC DNA]</scope>
</reference>
<dbReference type="KEGG" id="lmat:92514328"/>
<gene>
    <name evidence="2" type="ORF">LSCM1_04304</name>
</gene>
<dbReference type="GeneID" id="92514328"/>
<feature type="transmembrane region" description="Helical" evidence="1">
    <location>
        <begin position="12"/>
        <end position="34"/>
    </location>
</feature>
<proteinExistence type="predicted"/>
<reference evidence="3" key="1">
    <citation type="journal article" date="2021" name="Microbiol. Resour. Announc.">
        <title>LGAAP: Leishmaniinae Genome Assembly and Annotation Pipeline.</title>
        <authorList>
            <person name="Almutairi H."/>
            <person name="Urbaniak M.D."/>
            <person name="Bates M.D."/>
            <person name="Jariyapan N."/>
            <person name="Kwakye-Nuako G."/>
            <person name="Thomaz-Soccol V."/>
            <person name="Al-Salem W.S."/>
            <person name="Dillon R.J."/>
            <person name="Bates P.A."/>
            <person name="Gatherer D."/>
        </authorList>
    </citation>
    <scope>NUCLEOTIDE SEQUENCE [LARGE SCALE GENOMIC DNA]</scope>
</reference>
<sequence length="559" mass="59869">MVAGTRRGLLRLGTYSFAVQSLHVVFAALFVEYYTNDFLIVEDMPKANAVSPTDIDGGRLHFSKLGLGMLVAAQLMYAVCSVLHRSGAVAFSSLVAPLWRPQRVAWNEHSLAFVFGASWLALRLPFVPSAVSFTLAMAAVGALSERCSAFAQNVMRGVAAQQPKEEESVQLVSRAASGGASVVVLIATLLYDGCSPRKGPLRRFHWCLFILCGVCVCVFSVLRRWRCSFHGEEATSTAREDCCVGSRSVSGLGDGTLTDFHDFVPQTWQRRSMKALLVVRALHRYAHTVMVSFFHLLLCLGSAPLLSAAARAVILALVAAAPSFLAPTYVASAGLVGKKCLISLVLLGVCAVGLASLVAAFFSRGAVGVVVVAPVAVEDSAGVRSVAAVWLCALLLMLLRLLLDSLHDLLDLAQEDVVEEDAILFGRAIQMAAWTKRLCSIVAVPMESLSRITTLLLLAFTTAVEGGALAPSTITSSGDSNRAQSTLVPQKAAAAGTLWWTAKANMASTVLAVLSLQTCGVALAMLVVWHRYYNLEGKHLQFIQMAIRKRKDEQSVAVV</sequence>
<keyword evidence="1" id="KW-0472">Membrane</keyword>
<dbReference type="EMBL" id="JAFEUZ010000029">
    <property type="protein sequence ID" value="KAG5473677.1"/>
    <property type="molecule type" value="Genomic_DNA"/>
</dbReference>
<organism evidence="2 3">
    <name type="scientific">Leishmania martiniquensis</name>
    <dbReference type="NCBI Taxonomy" id="1580590"/>
    <lineage>
        <taxon>Eukaryota</taxon>
        <taxon>Discoba</taxon>
        <taxon>Euglenozoa</taxon>
        <taxon>Kinetoplastea</taxon>
        <taxon>Metakinetoplastina</taxon>
        <taxon>Trypanosomatida</taxon>
        <taxon>Trypanosomatidae</taxon>
        <taxon>Leishmaniinae</taxon>
        <taxon>Leishmania</taxon>
    </lineage>
</organism>